<dbReference type="GO" id="GO:0004499">
    <property type="term" value="F:N,N-dimethylaniline monooxygenase activity"/>
    <property type="evidence" value="ECO:0007669"/>
    <property type="project" value="InterPro"/>
</dbReference>
<reference evidence="9 10" key="1">
    <citation type="journal article" date="2016" name="G3 (Bethesda)">
        <title>First Draft Assembly and Annotation of the Genome of a California Endemic Oak Quercus lobata Nee (Fagaceae).</title>
        <authorList>
            <person name="Sork V.L."/>
            <person name="Fitz-Gibbon S.T."/>
            <person name="Puiu D."/>
            <person name="Crepeau M."/>
            <person name="Gugger P.F."/>
            <person name="Sherman R."/>
            <person name="Stevens K."/>
            <person name="Langley C.H."/>
            <person name="Pellegrini M."/>
            <person name="Salzberg S.L."/>
        </authorList>
    </citation>
    <scope>NUCLEOTIDE SEQUENCE [LARGE SCALE GENOMIC DNA]</scope>
    <source>
        <strain evidence="9 10">cv. SW786</strain>
    </source>
</reference>
<dbReference type="Proteomes" id="UP000594261">
    <property type="component" value="Chromosome 12"/>
</dbReference>
<evidence type="ECO:0000256" key="2">
    <source>
        <dbReference type="ARBA" id="ARBA00022630"/>
    </source>
</evidence>
<dbReference type="InterPro" id="IPR050346">
    <property type="entry name" value="FMO-like"/>
</dbReference>
<dbReference type="FunFam" id="3.50.50.60:FF:000099">
    <property type="entry name" value="Flavin-containing monooxygenase"/>
    <property type="match status" value="1"/>
</dbReference>
<protein>
    <recommendedName>
        <fullName evidence="7">Flavin-containing monooxygenase</fullName>
        <ecNumber evidence="7">1.-.-.-</ecNumber>
    </recommendedName>
</protein>
<dbReference type="EMBL" id="LRBV02000012">
    <property type="status" value="NOT_ANNOTATED_CDS"/>
    <property type="molecule type" value="Genomic_DNA"/>
</dbReference>
<evidence type="ECO:0000256" key="7">
    <source>
        <dbReference type="RuleBase" id="RU361177"/>
    </source>
</evidence>
<keyword evidence="10" id="KW-1185">Reference proteome</keyword>
<dbReference type="Gene3D" id="3.50.50.60">
    <property type="entry name" value="FAD/NAD(P)-binding domain"/>
    <property type="match status" value="2"/>
</dbReference>
<dbReference type="InterPro" id="IPR020946">
    <property type="entry name" value="Flavin_mOase-like"/>
</dbReference>
<sequence length="558" mass="63537">MPRSHRDPAKSRRDRLDLFEIRRDLVKVRSGLAISGDFWQNSADIHTTRNRSRTDLNPAKIRPPEPTPFTVGDGSKNGKPEMIGSIKISCASLAGFPSMLRSPGHAPQPIVSRHVAVIGAGAAGLVTARELRREGHSVVVFERGDQVGGTWVYTLNVESDPIGLEPTRTTVHSSLYDSLRTNIPREAMGFRDYPFVPKDDPDRDPRRFPGHREVLMYLQDFTREFRIDELVRFETEVVRVRLVEEEEKWKIKSKQRSGKEMGLELDEIFDAVVVCNGHFTEPRVAYIPGINEWSGKQMHSHNYRDPEPFRDQVVVLIGNSVSAFDISWEVAGVAKEIHIAARTVIDGTFGKQPAYDNMWLHPMIKDVCEDGSVNFLDGSIVIADIILHCTGYKYHFPFLETNGIVTADDNRVGPLYKHMFPPALAPRLSFVGLPWKAIPFPMFELQSKWIGGVLSNRFTLPSQEEMMGDVEAFYSSLETFGTPKRYTHCLGDNLVEYNNWLASQCRCPAFEDWRMQMFLVTIKSKLAHLESYREEWEAQHLVLQAYEDFIKHTSEQVS</sequence>
<comment type="similarity">
    <text evidence="1 7">Belongs to the FMO family.</text>
</comment>
<dbReference type="PRINTS" id="PR00370">
    <property type="entry name" value="FMOXYGENASE"/>
</dbReference>
<comment type="cofactor">
    <cofactor evidence="7">
        <name>FAD</name>
        <dbReference type="ChEBI" id="CHEBI:57692"/>
    </cofactor>
</comment>
<proteinExistence type="inferred from homology"/>
<keyword evidence="2 7" id="KW-0285">Flavoprotein</keyword>
<dbReference type="AlphaFoldDB" id="A0A7N2REC6"/>
<dbReference type="GO" id="GO:0050660">
    <property type="term" value="F:flavin adenine dinucleotide binding"/>
    <property type="evidence" value="ECO:0007669"/>
    <property type="project" value="InterPro"/>
</dbReference>
<evidence type="ECO:0000313" key="10">
    <source>
        <dbReference type="Proteomes" id="UP000594261"/>
    </source>
</evidence>
<dbReference type="InParanoid" id="A0A7N2REC6"/>
<dbReference type="EC" id="1.-.-.-" evidence="7"/>
<dbReference type="EnsemblPlants" id="QL12p013262:mrna">
    <property type="protein sequence ID" value="QL12p013262:mrna"/>
    <property type="gene ID" value="QL12p013262"/>
</dbReference>
<reference evidence="9" key="2">
    <citation type="submission" date="2021-01" db="UniProtKB">
        <authorList>
            <consortium name="EnsemblPlants"/>
        </authorList>
    </citation>
    <scope>IDENTIFICATION</scope>
</reference>
<evidence type="ECO:0000256" key="8">
    <source>
        <dbReference type="SAM" id="MobiDB-lite"/>
    </source>
</evidence>
<evidence type="ECO:0000256" key="3">
    <source>
        <dbReference type="ARBA" id="ARBA00022827"/>
    </source>
</evidence>
<dbReference type="FunCoup" id="A0A7N2REC6">
    <property type="interactions" value="724"/>
</dbReference>
<organism evidence="9 10">
    <name type="scientific">Quercus lobata</name>
    <name type="common">Valley oak</name>
    <dbReference type="NCBI Taxonomy" id="97700"/>
    <lineage>
        <taxon>Eukaryota</taxon>
        <taxon>Viridiplantae</taxon>
        <taxon>Streptophyta</taxon>
        <taxon>Embryophyta</taxon>
        <taxon>Tracheophyta</taxon>
        <taxon>Spermatophyta</taxon>
        <taxon>Magnoliopsida</taxon>
        <taxon>eudicotyledons</taxon>
        <taxon>Gunneridae</taxon>
        <taxon>Pentapetalae</taxon>
        <taxon>rosids</taxon>
        <taxon>fabids</taxon>
        <taxon>Fagales</taxon>
        <taxon>Fagaceae</taxon>
        <taxon>Quercus</taxon>
    </lineage>
</organism>
<keyword evidence="5 7" id="KW-0560">Oxidoreductase</keyword>
<name>A0A7N2REC6_QUELO</name>
<keyword evidence="4" id="KW-0521">NADP</keyword>
<dbReference type="Pfam" id="PF00743">
    <property type="entry name" value="FMO-like"/>
    <property type="match status" value="2"/>
</dbReference>
<evidence type="ECO:0000256" key="6">
    <source>
        <dbReference type="ARBA" id="ARBA00023033"/>
    </source>
</evidence>
<evidence type="ECO:0000256" key="5">
    <source>
        <dbReference type="ARBA" id="ARBA00023002"/>
    </source>
</evidence>
<dbReference type="GO" id="GO:0050661">
    <property type="term" value="F:NADP binding"/>
    <property type="evidence" value="ECO:0007669"/>
    <property type="project" value="InterPro"/>
</dbReference>
<dbReference type="InterPro" id="IPR036188">
    <property type="entry name" value="FAD/NAD-bd_sf"/>
</dbReference>
<dbReference type="PANTHER" id="PTHR23023">
    <property type="entry name" value="DIMETHYLANILINE MONOOXYGENASE"/>
    <property type="match status" value="1"/>
</dbReference>
<dbReference type="OMA" id="WFGQSHT"/>
<evidence type="ECO:0000256" key="1">
    <source>
        <dbReference type="ARBA" id="ARBA00009183"/>
    </source>
</evidence>
<evidence type="ECO:0000313" key="9">
    <source>
        <dbReference type="EnsemblPlants" id="QL12p013262:mrna"/>
    </source>
</evidence>
<accession>A0A7N2REC6</accession>
<keyword evidence="3 7" id="KW-0274">FAD</keyword>
<dbReference type="InterPro" id="IPR000960">
    <property type="entry name" value="Flavin_mOase"/>
</dbReference>
<dbReference type="Gramene" id="QL12p013262:mrna">
    <property type="protein sequence ID" value="QL12p013262:mrna"/>
    <property type="gene ID" value="QL12p013262"/>
</dbReference>
<dbReference type="SUPFAM" id="SSF51905">
    <property type="entry name" value="FAD/NAD(P)-binding domain"/>
    <property type="match status" value="2"/>
</dbReference>
<evidence type="ECO:0000256" key="4">
    <source>
        <dbReference type="ARBA" id="ARBA00022857"/>
    </source>
</evidence>
<feature type="region of interest" description="Disordered" evidence="8">
    <location>
        <begin position="49"/>
        <end position="77"/>
    </location>
</feature>
<keyword evidence="6 7" id="KW-0503">Monooxygenase</keyword>